<evidence type="ECO:0000313" key="5">
    <source>
        <dbReference type="EMBL" id="CAF4913066.1"/>
    </source>
</evidence>
<keyword evidence="1" id="KW-0812">Transmembrane</keyword>
<feature type="transmembrane region" description="Helical" evidence="1">
    <location>
        <begin position="56"/>
        <end position="74"/>
    </location>
</feature>
<proteinExistence type="predicted"/>
<gene>
    <name evidence="2" type="ORF">BYL167_LOCUS34606</name>
    <name evidence="3" type="ORF">GIL414_LOCUS37703</name>
    <name evidence="4" type="ORF">SMN809_LOCUS44533</name>
    <name evidence="5" type="ORF">SMN809_LOCUS52321</name>
</gene>
<keyword evidence="1" id="KW-1133">Transmembrane helix</keyword>
<keyword evidence="1" id="KW-0472">Membrane</keyword>
<protein>
    <submittedName>
        <fullName evidence="3">Uncharacterized protein</fullName>
    </submittedName>
</protein>
<evidence type="ECO:0000313" key="4">
    <source>
        <dbReference type="EMBL" id="CAF4736902.1"/>
    </source>
</evidence>
<feature type="non-terminal residue" evidence="3">
    <location>
        <position position="1"/>
    </location>
</feature>
<sequence>LYYRTCVVDNIMESTKLLETSGNFRLKGLQDLNGSIRLQGSMSICSFDGCNKARSLHSPLLMTSIGLLLSIYYYY</sequence>
<dbReference type="Proteomes" id="UP000681720">
    <property type="component" value="Unassembled WGS sequence"/>
</dbReference>
<dbReference type="EMBL" id="CAJOBJ010097570">
    <property type="protein sequence ID" value="CAF4571844.1"/>
    <property type="molecule type" value="Genomic_DNA"/>
</dbReference>
<dbReference type="EMBL" id="CAJOBI010133818">
    <property type="protein sequence ID" value="CAF4736902.1"/>
    <property type="molecule type" value="Genomic_DNA"/>
</dbReference>
<organism evidence="3 6">
    <name type="scientific">Rotaria magnacalcarata</name>
    <dbReference type="NCBI Taxonomy" id="392030"/>
    <lineage>
        <taxon>Eukaryota</taxon>
        <taxon>Metazoa</taxon>
        <taxon>Spiralia</taxon>
        <taxon>Gnathifera</taxon>
        <taxon>Rotifera</taxon>
        <taxon>Eurotatoria</taxon>
        <taxon>Bdelloidea</taxon>
        <taxon>Philodinida</taxon>
        <taxon>Philodinidae</taxon>
        <taxon>Rotaria</taxon>
    </lineage>
</organism>
<comment type="caution">
    <text evidence="3">The sequence shown here is derived from an EMBL/GenBank/DDBJ whole genome shotgun (WGS) entry which is preliminary data.</text>
</comment>
<evidence type="ECO:0000313" key="3">
    <source>
        <dbReference type="EMBL" id="CAF4571844.1"/>
    </source>
</evidence>
<evidence type="ECO:0000313" key="6">
    <source>
        <dbReference type="Proteomes" id="UP000681720"/>
    </source>
</evidence>
<evidence type="ECO:0000313" key="2">
    <source>
        <dbReference type="EMBL" id="CAF4469808.1"/>
    </source>
</evidence>
<reference evidence="3" key="1">
    <citation type="submission" date="2021-02" db="EMBL/GenBank/DDBJ databases">
        <authorList>
            <person name="Nowell W R."/>
        </authorList>
    </citation>
    <scope>NUCLEOTIDE SEQUENCE</scope>
</reference>
<name>A0A8S2YR06_9BILA</name>
<dbReference type="AlphaFoldDB" id="A0A8S2YR06"/>
<dbReference type="Proteomes" id="UP000676336">
    <property type="component" value="Unassembled WGS sequence"/>
</dbReference>
<accession>A0A8S2YR06</accession>
<evidence type="ECO:0000256" key="1">
    <source>
        <dbReference type="SAM" id="Phobius"/>
    </source>
</evidence>
<dbReference type="EMBL" id="CAJOBH010070524">
    <property type="protein sequence ID" value="CAF4469808.1"/>
    <property type="molecule type" value="Genomic_DNA"/>
</dbReference>
<dbReference type="EMBL" id="CAJOBI010177436">
    <property type="protein sequence ID" value="CAF4913066.1"/>
    <property type="molecule type" value="Genomic_DNA"/>
</dbReference>
<dbReference type="Proteomes" id="UP000681967">
    <property type="component" value="Unassembled WGS sequence"/>
</dbReference>